<dbReference type="GO" id="GO:0006950">
    <property type="term" value="P:response to stress"/>
    <property type="evidence" value="ECO:0007669"/>
    <property type="project" value="TreeGrafter"/>
</dbReference>
<organism evidence="2 3">
    <name type="scientific">Mycolicibacterium hodleri</name>
    <dbReference type="NCBI Taxonomy" id="49897"/>
    <lineage>
        <taxon>Bacteria</taxon>
        <taxon>Bacillati</taxon>
        <taxon>Actinomycetota</taxon>
        <taxon>Actinomycetes</taxon>
        <taxon>Mycobacteriales</taxon>
        <taxon>Mycobacteriaceae</taxon>
        <taxon>Mycolicibacterium</taxon>
    </lineage>
</organism>
<dbReference type="PANTHER" id="PTHR33164">
    <property type="entry name" value="TRANSCRIPTIONAL REGULATOR, MARR FAMILY"/>
    <property type="match status" value="1"/>
</dbReference>
<dbReference type="PANTHER" id="PTHR33164:SF106">
    <property type="entry name" value="TRANSCRIPTIONAL REGULATORY PROTEIN"/>
    <property type="match status" value="1"/>
</dbReference>
<dbReference type="Proteomes" id="UP000320095">
    <property type="component" value="Unassembled WGS sequence"/>
</dbReference>
<evidence type="ECO:0000313" key="3">
    <source>
        <dbReference type="Proteomes" id="UP000320095"/>
    </source>
</evidence>
<dbReference type="OrthoDB" id="162531at2"/>
<name>A0A502E742_9MYCO</name>
<proteinExistence type="predicted"/>
<dbReference type="GO" id="GO:0003700">
    <property type="term" value="F:DNA-binding transcription factor activity"/>
    <property type="evidence" value="ECO:0007669"/>
    <property type="project" value="InterPro"/>
</dbReference>
<dbReference type="Gene3D" id="1.10.10.10">
    <property type="entry name" value="Winged helix-like DNA-binding domain superfamily/Winged helix DNA-binding domain"/>
    <property type="match status" value="1"/>
</dbReference>
<dbReference type="InterPro" id="IPR036388">
    <property type="entry name" value="WH-like_DNA-bd_sf"/>
</dbReference>
<evidence type="ECO:0000259" key="1">
    <source>
        <dbReference type="PROSITE" id="PS50995"/>
    </source>
</evidence>
<dbReference type="EMBL" id="RCZG01000005">
    <property type="protein sequence ID" value="TPG33538.1"/>
    <property type="molecule type" value="Genomic_DNA"/>
</dbReference>
<dbReference type="AlphaFoldDB" id="A0A502E742"/>
<accession>A0A502E742</accession>
<keyword evidence="3" id="KW-1185">Reference proteome</keyword>
<evidence type="ECO:0000313" key="2">
    <source>
        <dbReference type="EMBL" id="TPG33538.1"/>
    </source>
</evidence>
<dbReference type="InterPro" id="IPR000835">
    <property type="entry name" value="HTH_MarR-typ"/>
</dbReference>
<feature type="domain" description="HTH marR-type" evidence="1">
    <location>
        <begin position="7"/>
        <end position="142"/>
    </location>
</feature>
<gene>
    <name evidence="2" type="ORF">EAH80_14735</name>
</gene>
<sequence>MNEKPSRTELLAQLRRAGREHSDAAVLFHSALATRLGLHPTDYKALGVLERLGPMSAGDLGHHTGLAAASVTNLIERLAAKGFLRREPDPADRRRAVLHAEVGELTDNEFFASWQRSASQLWQRYSDTELAVILDFLAVSAERLRTRTEAVTDVGVGAPSNQERRQHAARRSG</sequence>
<comment type="caution">
    <text evidence="2">The sequence shown here is derived from an EMBL/GenBank/DDBJ whole genome shotgun (WGS) entry which is preliminary data.</text>
</comment>
<dbReference type="Pfam" id="PF12802">
    <property type="entry name" value="MarR_2"/>
    <property type="match status" value="1"/>
</dbReference>
<dbReference type="RefSeq" id="WP_140692091.1">
    <property type="nucleotide sequence ID" value="NZ_RCZG01000005.1"/>
</dbReference>
<dbReference type="SMART" id="SM00347">
    <property type="entry name" value="HTH_MARR"/>
    <property type="match status" value="1"/>
</dbReference>
<dbReference type="SUPFAM" id="SSF46785">
    <property type="entry name" value="Winged helix' DNA-binding domain"/>
    <property type="match status" value="1"/>
</dbReference>
<dbReference type="InterPro" id="IPR036390">
    <property type="entry name" value="WH_DNA-bd_sf"/>
</dbReference>
<reference evidence="2 3" key="1">
    <citation type="journal article" date="2019" name="Environ. Microbiol.">
        <title>Species interactions and distinct microbial communities in high Arctic permafrost affected cryosols are associated with the CH4 and CO2 gas fluxes.</title>
        <authorList>
            <person name="Altshuler I."/>
            <person name="Hamel J."/>
            <person name="Turney S."/>
            <person name="Magnuson E."/>
            <person name="Levesque R."/>
            <person name="Greer C."/>
            <person name="Whyte L.G."/>
        </authorList>
    </citation>
    <scope>NUCLEOTIDE SEQUENCE [LARGE SCALE GENOMIC DNA]</scope>
    <source>
        <strain evidence="2 3">S5.20</strain>
    </source>
</reference>
<protein>
    <submittedName>
        <fullName evidence="2">MarR family transcriptional regulator</fullName>
    </submittedName>
</protein>
<dbReference type="InterPro" id="IPR039422">
    <property type="entry name" value="MarR/SlyA-like"/>
</dbReference>
<dbReference type="PROSITE" id="PS50995">
    <property type="entry name" value="HTH_MARR_2"/>
    <property type="match status" value="1"/>
</dbReference>